<dbReference type="EMBL" id="KV417660">
    <property type="protein sequence ID" value="KZP11592.1"/>
    <property type="molecule type" value="Genomic_DNA"/>
</dbReference>
<feature type="compositionally biased region" description="Polar residues" evidence="1">
    <location>
        <begin position="1"/>
        <end position="11"/>
    </location>
</feature>
<sequence length="52" mass="5979">RISESWSPNVSRSRHRVSPACPSISQRSERPTLTLIQNWTRLVTAMFRPVSV</sequence>
<dbReference type="AlphaFoldDB" id="A0A166AGU9"/>
<reference evidence="2 3" key="1">
    <citation type="journal article" date="2016" name="Mol. Biol. Evol.">
        <title>Comparative Genomics of Early-Diverging Mushroom-Forming Fungi Provides Insights into the Origins of Lignocellulose Decay Capabilities.</title>
        <authorList>
            <person name="Nagy L.G."/>
            <person name="Riley R."/>
            <person name="Tritt A."/>
            <person name="Adam C."/>
            <person name="Daum C."/>
            <person name="Floudas D."/>
            <person name="Sun H."/>
            <person name="Yadav J.S."/>
            <person name="Pangilinan J."/>
            <person name="Larsson K.H."/>
            <person name="Matsuura K."/>
            <person name="Barry K."/>
            <person name="Labutti K."/>
            <person name="Kuo R."/>
            <person name="Ohm R.A."/>
            <person name="Bhattacharya S.S."/>
            <person name="Shirouzu T."/>
            <person name="Yoshinaga Y."/>
            <person name="Martin F.M."/>
            <person name="Grigoriev I.V."/>
            <person name="Hibbett D.S."/>
        </authorList>
    </citation>
    <scope>NUCLEOTIDE SEQUENCE [LARGE SCALE GENOMIC DNA]</scope>
    <source>
        <strain evidence="2 3">CBS 109695</strain>
    </source>
</reference>
<feature type="region of interest" description="Disordered" evidence="1">
    <location>
        <begin position="1"/>
        <end position="25"/>
    </location>
</feature>
<dbReference type="Proteomes" id="UP000076532">
    <property type="component" value="Unassembled WGS sequence"/>
</dbReference>
<organism evidence="2 3">
    <name type="scientific">Athelia psychrophila</name>
    <dbReference type="NCBI Taxonomy" id="1759441"/>
    <lineage>
        <taxon>Eukaryota</taxon>
        <taxon>Fungi</taxon>
        <taxon>Dikarya</taxon>
        <taxon>Basidiomycota</taxon>
        <taxon>Agaricomycotina</taxon>
        <taxon>Agaricomycetes</taxon>
        <taxon>Agaricomycetidae</taxon>
        <taxon>Atheliales</taxon>
        <taxon>Atheliaceae</taxon>
        <taxon>Athelia</taxon>
    </lineage>
</organism>
<evidence type="ECO:0000313" key="3">
    <source>
        <dbReference type="Proteomes" id="UP000076532"/>
    </source>
</evidence>
<evidence type="ECO:0000313" key="2">
    <source>
        <dbReference type="EMBL" id="KZP11592.1"/>
    </source>
</evidence>
<protein>
    <submittedName>
        <fullName evidence="2">Uncharacterized protein</fullName>
    </submittedName>
</protein>
<feature type="non-terminal residue" evidence="2">
    <location>
        <position position="1"/>
    </location>
</feature>
<gene>
    <name evidence="2" type="ORF">FIBSPDRAFT_871133</name>
</gene>
<proteinExistence type="predicted"/>
<keyword evidence="3" id="KW-1185">Reference proteome</keyword>
<evidence type="ECO:0000256" key="1">
    <source>
        <dbReference type="SAM" id="MobiDB-lite"/>
    </source>
</evidence>
<name>A0A166AGU9_9AGAM</name>
<accession>A0A166AGU9</accession>